<feature type="chain" id="PRO_5046392245" description="Zinc resistance-associated protein" evidence="1">
    <location>
        <begin position="27"/>
        <end position="252"/>
    </location>
</feature>
<keyword evidence="3" id="KW-1185">Reference proteome</keyword>
<proteinExistence type="predicted"/>
<dbReference type="EMBL" id="JARWAK010000003">
    <property type="protein sequence ID" value="MDR5866262.1"/>
    <property type="molecule type" value="Genomic_DNA"/>
</dbReference>
<reference evidence="2 3" key="1">
    <citation type="submission" date="2023-04" db="EMBL/GenBank/DDBJ databases">
        <title>A long-awaited taxogenomic arrangement of the family Halomonadaceae.</title>
        <authorList>
            <person name="De La Haba R."/>
            <person name="Chuvochina M."/>
            <person name="Wittouck S."/>
            <person name="Arahal D.R."/>
            <person name="Sanchez-Porro C."/>
            <person name="Hugenholtz P."/>
            <person name="Ventosa A."/>
        </authorList>
    </citation>
    <scope>NUCLEOTIDE SEQUENCE [LARGE SCALE GENOMIC DNA]</scope>
    <source>
        <strain evidence="2 3">DSM 23530</strain>
    </source>
</reference>
<protein>
    <recommendedName>
        <fullName evidence="4">Zinc resistance-associated protein</fullName>
    </recommendedName>
</protein>
<evidence type="ECO:0000313" key="3">
    <source>
        <dbReference type="Proteomes" id="UP001264519"/>
    </source>
</evidence>
<dbReference type="Proteomes" id="UP001264519">
    <property type="component" value="Unassembled WGS sequence"/>
</dbReference>
<comment type="caution">
    <text evidence="2">The sequence shown here is derived from an EMBL/GenBank/DDBJ whole genome shotgun (WGS) entry which is preliminary data.</text>
</comment>
<evidence type="ECO:0000313" key="2">
    <source>
        <dbReference type="EMBL" id="MDR5866262.1"/>
    </source>
</evidence>
<feature type="signal peptide" evidence="1">
    <location>
        <begin position="1"/>
        <end position="26"/>
    </location>
</feature>
<dbReference type="RefSeq" id="WP_309651863.1">
    <property type="nucleotide sequence ID" value="NZ_JARWAK010000003.1"/>
</dbReference>
<gene>
    <name evidence="2" type="ORF">QC818_05615</name>
</gene>
<evidence type="ECO:0008006" key="4">
    <source>
        <dbReference type="Google" id="ProtNLM"/>
    </source>
</evidence>
<name>A0ABU1G1B6_9GAMM</name>
<dbReference type="Gene3D" id="1.20.120.1490">
    <property type="match status" value="1"/>
</dbReference>
<sequence length="252" mass="26588">MKRRRPPRALGLVLATALLSSPAVFGHGGGGMGHHGMMGGYGPGTGPGMMGGYGPGMDPGMMGGYGPGMGPGMMGGYRPGMGPGMMGGYRPGMGPGMMDGYRPGMGPGMMGGYGPGMGPGMMGGYGPGMAPGMMGGYRPGMGPGMMGGYGPGTDNGFWSVLNDDQREQARTLIQDFHAGQHERAGEMMVLQQQLMALLHAEGDIDTDAVTDTQARLAEFQRQTWLEHRRLHRSLFELLDEEQRRRLSPQTEE</sequence>
<organism evidence="2 3">
    <name type="scientific">Halomonas koreensis</name>
    <dbReference type="NCBI Taxonomy" id="245385"/>
    <lineage>
        <taxon>Bacteria</taxon>
        <taxon>Pseudomonadati</taxon>
        <taxon>Pseudomonadota</taxon>
        <taxon>Gammaproteobacteria</taxon>
        <taxon>Oceanospirillales</taxon>
        <taxon>Halomonadaceae</taxon>
        <taxon>Halomonas</taxon>
    </lineage>
</organism>
<keyword evidence="1" id="KW-0732">Signal</keyword>
<evidence type="ECO:0000256" key="1">
    <source>
        <dbReference type="SAM" id="SignalP"/>
    </source>
</evidence>
<accession>A0ABU1G1B6</accession>